<sequence>MDRNTSFASDIDDPLFRICWRRQSCGWCLEGDVPCSWCAVTSTCVPNPSHFPILAPVLNTGICPLGQKERWELRAPPFGCHVSTVTFLSVVVSVLGTVSAIGAGVLAVRLWKKRSSGCWEWGKLGGSFYGASDGIGDRSVGEEGDLEGRSRYWGEGRDDGERRPLLAGG</sequence>
<reference evidence="6 7" key="1">
    <citation type="submission" date="2017-12" db="EMBL/GenBank/DDBJ databases">
        <authorList>
            <consortium name="DOE Joint Genome Institute"/>
            <person name="Haridas S."/>
            <person name="Kjaerbolling I."/>
            <person name="Vesth T.C."/>
            <person name="Frisvad J.C."/>
            <person name="Nybo J.L."/>
            <person name="Theobald S."/>
            <person name="Kuo A."/>
            <person name="Bowyer P."/>
            <person name="Matsuda Y."/>
            <person name="Mondo S."/>
            <person name="Lyhne E.K."/>
            <person name="Kogle M.E."/>
            <person name="Clum A."/>
            <person name="Lipzen A."/>
            <person name="Salamov A."/>
            <person name="Ngan C.Y."/>
            <person name="Daum C."/>
            <person name="Chiniquy J."/>
            <person name="Barry K."/>
            <person name="LaButti K."/>
            <person name="Simmons B.A."/>
            <person name="Magnuson J.K."/>
            <person name="Mortensen U.H."/>
            <person name="Larsen T.O."/>
            <person name="Grigoriev I.V."/>
            <person name="Baker S.E."/>
            <person name="Andersen M.R."/>
            <person name="Nordberg H.P."/>
            <person name="Cantor M.N."/>
            <person name="Hua S.X."/>
        </authorList>
    </citation>
    <scope>NUCLEOTIDE SEQUENCE [LARGE SCALE GENOMIC DNA]</scope>
    <source>
        <strain evidence="6 7">CBS 102.13</strain>
    </source>
</reference>
<dbReference type="GeneID" id="36523962"/>
<keyword evidence="3" id="KW-0325">Glycoprotein</keyword>
<comment type="subcellular location">
    <subcellularLocation>
        <location evidence="1">Membrane</location>
    </subcellularLocation>
</comment>
<dbReference type="STRING" id="41067.A0A2I2F461"/>
<dbReference type="EMBL" id="KZ559162">
    <property type="protein sequence ID" value="PLB35427.1"/>
    <property type="molecule type" value="Genomic_DNA"/>
</dbReference>
<proteinExistence type="predicted"/>
<evidence type="ECO:0000256" key="1">
    <source>
        <dbReference type="ARBA" id="ARBA00004370"/>
    </source>
</evidence>
<dbReference type="InterPro" id="IPR002165">
    <property type="entry name" value="Plexin_repeat"/>
</dbReference>
<dbReference type="GO" id="GO:0016020">
    <property type="term" value="C:membrane"/>
    <property type="evidence" value="ECO:0007669"/>
    <property type="project" value="UniProtKB-SubCell"/>
</dbReference>
<dbReference type="AlphaFoldDB" id="A0A2I2F461"/>
<protein>
    <recommendedName>
        <fullName evidence="8">PSI domain-containing protein</fullName>
    </recommendedName>
</protein>
<keyword evidence="7" id="KW-1185">Reference proteome</keyword>
<dbReference type="OrthoDB" id="5427091at2759"/>
<evidence type="ECO:0000256" key="5">
    <source>
        <dbReference type="SAM" id="Phobius"/>
    </source>
</evidence>
<dbReference type="Pfam" id="PF01437">
    <property type="entry name" value="PSI"/>
    <property type="match status" value="1"/>
</dbReference>
<evidence type="ECO:0000256" key="3">
    <source>
        <dbReference type="ARBA" id="ARBA00023180"/>
    </source>
</evidence>
<feature type="region of interest" description="Disordered" evidence="4">
    <location>
        <begin position="137"/>
        <end position="169"/>
    </location>
</feature>
<dbReference type="RefSeq" id="XP_024669439.1">
    <property type="nucleotide sequence ID" value="XM_024816802.1"/>
</dbReference>
<evidence type="ECO:0000256" key="2">
    <source>
        <dbReference type="ARBA" id="ARBA00023136"/>
    </source>
</evidence>
<dbReference type="Proteomes" id="UP000234585">
    <property type="component" value="Unassembled WGS sequence"/>
</dbReference>
<evidence type="ECO:0000313" key="6">
    <source>
        <dbReference type="EMBL" id="PLB35427.1"/>
    </source>
</evidence>
<keyword evidence="5" id="KW-1133">Transmembrane helix</keyword>
<keyword evidence="5" id="KW-0812">Transmembrane</keyword>
<keyword evidence="2 5" id="KW-0472">Membrane</keyword>
<name>A0A2I2F461_ASPCN</name>
<feature type="transmembrane region" description="Helical" evidence="5">
    <location>
        <begin position="85"/>
        <end position="108"/>
    </location>
</feature>
<evidence type="ECO:0000313" key="7">
    <source>
        <dbReference type="Proteomes" id="UP000234585"/>
    </source>
</evidence>
<organism evidence="6 7">
    <name type="scientific">Aspergillus candidus</name>
    <dbReference type="NCBI Taxonomy" id="41067"/>
    <lineage>
        <taxon>Eukaryota</taxon>
        <taxon>Fungi</taxon>
        <taxon>Dikarya</taxon>
        <taxon>Ascomycota</taxon>
        <taxon>Pezizomycotina</taxon>
        <taxon>Eurotiomycetes</taxon>
        <taxon>Eurotiomycetidae</taxon>
        <taxon>Eurotiales</taxon>
        <taxon>Aspergillaceae</taxon>
        <taxon>Aspergillus</taxon>
        <taxon>Aspergillus subgen. Circumdati</taxon>
    </lineage>
</organism>
<accession>A0A2I2F461</accession>
<evidence type="ECO:0008006" key="8">
    <source>
        <dbReference type="Google" id="ProtNLM"/>
    </source>
</evidence>
<gene>
    <name evidence="6" type="ORF">BDW47DRAFT_128091</name>
</gene>
<evidence type="ECO:0000256" key="4">
    <source>
        <dbReference type="SAM" id="MobiDB-lite"/>
    </source>
</evidence>